<keyword evidence="4 5" id="KW-0694">RNA-binding</keyword>
<dbReference type="InterPro" id="IPR000571">
    <property type="entry name" value="Znf_CCCH"/>
</dbReference>
<dbReference type="InterPro" id="IPR036855">
    <property type="entry name" value="Znf_CCCH_sf"/>
</dbReference>
<evidence type="ECO:0000259" key="9">
    <source>
        <dbReference type="PROSITE" id="PS50103"/>
    </source>
</evidence>
<dbReference type="Pfam" id="PF21369">
    <property type="entry name" value="STL11_N"/>
    <property type="match status" value="1"/>
</dbReference>
<dbReference type="PROSITE" id="PS50102">
    <property type="entry name" value="RRM"/>
    <property type="match status" value="1"/>
</dbReference>
<evidence type="ECO:0000256" key="1">
    <source>
        <dbReference type="ARBA" id="ARBA00022723"/>
    </source>
</evidence>
<name>A0A5A8CJR5_CAFRO</name>
<dbReference type="SMART" id="SM00356">
    <property type="entry name" value="ZnF_C3H1"/>
    <property type="match status" value="1"/>
</dbReference>
<accession>A0A5A8CJR5</accession>
<evidence type="ECO:0000313" key="12">
    <source>
        <dbReference type="EMBL" id="KAA0171652.1"/>
    </source>
</evidence>
<comment type="caution">
    <text evidence="10">The sequence shown here is derived from an EMBL/GenBank/DDBJ whole genome shotgun (WGS) entry which is preliminary data.</text>
</comment>
<evidence type="ECO:0000313" key="15">
    <source>
        <dbReference type="Proteomes" id="UP000323011"/>
    </source>
</evidence>
<dbReference type="GO" id="GO:0071007">
    <property type="term" value="C:U2-type catalytic step 2 spliceosome"/>
    <property type="evidence" value="ECO:0007669"/>
    <property type="project" value="TreeGrafter"/>
</dbReference>
<evidence type="ECO:0000313" key="10">
    <source>
        <dbReference type="EMBL" id="KAA0152360.1"/>
    </source>
</evidence>
<dbReference type="AlphaFoldDB" id="A0A5A8CJR5"/>
<dbReference type="PANTHER" id="PTHR14089:SF6">
    <property type="entry name" value="PRE-MRNA-SPLICING FACTOR RBM22"/>
    <property type="match status" value="1"/>
</dbReference>
<dbReference type="EMBL" id="VLTN01000021">
    <property type="protein sequence ID" value="KAA0152360.1"/>
    <property type="molecule type" value="Genomic_DNA"/>
</dbReference>
<dbReference type="Proteomes" id="UP000325113">
    <property type="component" value="Unassembled WGS sequence"/>
</dbReference>
<evidence type="ECO:0000259" key="8">
    <source>
        <dbReference type="PROSITE" id="PS50102"/>
    </source>
</evidence>
<dbReference type="GO" id="GO:0000974">
    <property type="term" value="C:Prp19 complex"/>
    <property type="evidence" value="ECO:0007669"/>
    <property type="project" value="TreeGrafter"/>
</dbReference>
<sequence length="296" mass="32196">MTSFRFQPGPQARYKKTVLCNVCSDHKNACQCCINDLTYNIPLKVRDRILAKHHAVAETAAPKSELSMQVYAQETARKHAAGEASGIASFIPPAAHAELQRLARRAPNYSRNKAKLCFHYMKGTCTRGAACPYRHEFPDDWESNKEFYTKDISQSIKDRFFGTNDQVANKWIAKMDEDEERAKSAASSAGSTLVVLGMVPEVGTEDLKDALGGYGDISRAEAVPSKGVAFVEFASKDDATEAMQSTKGRLAIDGHRLRLKWSTAGRGKSDGGLLGDRFGSAPKPPVADAAAARPGP</sequence>
<dbReference type="PANTHER" id="PTHR14089">
    <property type="entry name" value="PRE-MRNA-SPLICING FACTOR RBM22"/>
    <property type="match status" value="1"/>
</dbReference>
<dbReference type="InterPro" id="IPR035979">
    <property type="entry name" value="RBD_domain_sf"/>
</dbReference>
<keyword evidence="15" id="KW-1185">Reference proteome</keyword>
<dbReference type="EMBL" id="VLTO01000006">
    <property type="protein sequence ID" value="KAA0176846.1"/>
    <property type="molecule type" value="Genomic_DNA"/>
</dbReference>
<evidence type="ECO:0000256" key="2">
    <source>
        <dbReference type="ARBA" id="ARBA00022771"/>
    </source>
</evidence>
<dbReference type="SUPFAM" id="SSF54928">
    <property type="entry name" value="RNA-binding domain, RBD"/>
    <property type="match status" value="1"/>
</dbReference>
<evidence type="ECO:0000256" key="4">
    <source>
        <dbReference type="ARBA" id="ARBA00022884"/>
    </source>
</evidence>
<dbReference type="GO" id="GO:0071006">
    <property type="term" value="C:U2-type catalytic step 1 spliceosome"/>
    <property type="evidence" value="ECO:0007669"/>
    <property type="project" value="TreeGrafter"/>
</dbReference>
<feature type="region of interest" description="Disordered" evidence="7">
    <location>
        <begin position="263"/>
        <end position="296"/>
    </location>
</feature>
<feature type="domain" description="RRM" evidence="8">
    <location>
        <begin position="191"/>
        <end position="264"/>
    </location>
</feature>
<evidence type="ECO:0000313" key="13">
    <source>
        <dbReference type="EMBL" id="KAA0176846.1"/>
    </source>
</evidence>
<dbReference type="GO" id="GO:0036002">
    <property type="term" value="F:pre-mRNA binding"/>
    <property type="evidence" value="ECO:0007669"/>
    <property type="project" value="TreeGrafter"/>
</dbReference>
<dbReference type="Gene3D" id="4.10.1000.10">
    <property type="entry name" value="Zinc finger, CCCH-type"/>
    <property type="match status" value="1"/>
</dbReference>
<keyword evidence="3 6" id="KW-0862">Zinc</keyword>
<reference evidence="14 15" key="1">
    <citation type="submission" date="2019-07" db="EMBL/GenBank/DDBJ databases">
        <title>Genomes of Cafeteria roenbergensis.</title>
        <authorList>
            <person name="Fischer M.G."/>
            <person name="Hackl T."/>
            <person name="Roman M."/>
        </authorList>
    </citation>
    <scope>NUCLEOTIDE SEQUENCE [LARGE SCALE GENOMIC DNA]</scope>
    <source>
        <strain evidence="10 15">BVI</strain>
        <strain evidence="11 17">Cflag</strain>
        <strain evidence="13 14">E4-10P</strain>
        <strain evidence="12 16">RCC970-E3</strain>
    </source>
</reference>
<proteinExistence type="predicted"/>
<dbReference type="EMBL" id="VLTM01000004">
    <property type="protein sequence ID" value="KAA0167805.1"/>
    <property type="molecule type" value="Genomic_DNA"/>
</dbReference>
<feature type="compositionally biased region" description="Low complexity" evidence="7">
    <location>
        <begin position="286"/>
        <end position="296"/>
    </location>
</feature>
<evidence type="ECO:0000313" key="16">
    <source>
        <dbReference type="Proteomes" id="UP000324907"/>
    </source>
</evidence>
<gene>
    <name evidence="13" type="ORF">FNF27_01668</name>
    <name evidence="12" type="ORF">FNF28_00585</name>
    <name evidence="10" type="ORF">FNF29_03926</name>
    <name evidence="11" type="ORF">FNF31_00740</name>
</gene>
<dbReference type="OrthoDB" id="10259600at2759"/>
<evidence type="ECO:0000313" key="17">
    <source>
        <dbReference type="Proteomes" id="UP000325113"/>
    </source>
</evidence>
<dbReference type="PROSITE" id="PS50103">
    <property type="entry name" value="ZF_C3H1"/>
    <property type="match status" value="1"/>
</dbReference>
<evidence type="ECO:0000313" key="14">
    <source>
        <dbReference type="Proteomes" id="UP000322899"/>
    </source>
</evidence>
<organism evidence="10 15">
    <name type="scientific">Cafeteria roenbergensis</name>
    <name type="common">Marine flagellate</name>
    <dbReference type="NCBI Taxonomy" id="33653"/>
    <lineage>
        <taxon>Eukaryota</taxon>
        <taxon>Sar</taxon>
        <taxon>Stramenopiles</taxon>
        <taxon>Bigyra</taxon>
        <taxon>Opalozoa</taxon>
        <taxon>Bicosoecida</taxon>
        <taxon>Cafeteriaceae</taxon>
        <taxon>Cafeteria</taxon>
    </lineage>
</organism>
<dbReference type="Pfam" id="PF00076">
    <property type="entry name" value="RRM_1"/>
    <property type="match status" value="1"/>
</dbReference>
<dbReference type="Proteomes" id="UP000323011">
    <property type="component" value="Unassembled WGS sequence"/>
</dbReference>
<dbReference type="EMBL" id="VLTL01000005">
    <property type="protein sequence ID" value="KAA0171652.1"/>
    <property type="molecule type" value="Genomic_DNA"/>
</dbReference>
<dbReference type="InterPro" id="IPR012677">
    <property type="entry name" value="Nucleotide-bd_a/b_plait_sf"/>
</dbReference>
<evidence type="ECO:0008006" key="18">
    <source>
        <dbReference type="Google" id="ProtNLM"/>
    </source>
</evidence>
<dbReference type="InterPro" id="IPR039171">
    <property type="entry name" value="Cwc2/Slt11"/>
</dbReference>
<evidence type="ECO:0000256" key="5">
    <source>
        <dbReference type="PROSITE-ProRule" id="PRU00176"/>
    </source>
</evidence>
<feature type="zinc finger region" description="C3H1-type" evidence="6">
    <location>
        <begin position="111"/>
        <end position="138"/>
    </location>
</feature>
<dbReference type="InterPro" id="IPR000504">
    <property type="entry name" value="RRM_dom"/>
</dbReference>
<dbReference type="SMART" id="SM00360">
    <property type="entry name" value="RRM"/>
    <property type="match status" value="1"/>
</dbReference>
<dbReference type="InterPro" id="IPR048995">
    <property type="entry name" value="STL11/RBM22-like_N"/>
</dbReference>
<dbReference type="GO" id="GO:0017070">
    <property type="term" value="F:U6 snRNA binding"/>
    <property type="evidence" value="ECO:0007669"/>
    <property type="project" value="TreeGrafter"/>
</dbReference>
<dbReference type="SUPFAM" id="SSF90229">
    <property type="entry name" value="CCCH zinc finger"/>
    <property type="match status" value="1"/>
</dbReference>
<evidence type="ECO:0000256" key="6">
    <source>
        <dbReference type="PROSITE-ProRule" id="PRU00723"/>
    </source>
</evidence>
<keyword evidence="2 6" id="KW-0863">Zinc-finger</keyword>
<dbReference type="GO" id="GO:0008270">
    <property type="term" value="F:zinc ion binding"/>
    <property type="evidence" value="ECO:0007669"/>
    <property type="project" value="UniProtKB-KW"/>
</dbReference>
<feature type="domain" description="C3H1-type" evidence="9">
    <location>
        <begin position="111"/>
        <end position="138"/>
    </location>
</feature>
<evidence type="ECO:0000256" key="3">
    <source>
        <dbReference type="ARBA" id="ARBA00022833"/>
    </source>
</evidence>
<evidence type="ECO:0000256" key="7">
    <source>
        <dbReference type="SAM" id="MobiDB-lite"/>
    </source>
</evidence>
<dbReference type="Proteomes" id="UP000322899">
    <property type="component" value="Unassembled WGS sequence"/>
</dbReference>
<evidence type="ECO:0000313" key="11">
    <source>
        <dbReference type="EMBL" id="KAA0167805.1"/>
    </source>
</evidence>
<dbReference type="Proteomes" id="UP000324907">
    <property type="component" value="Unassembled WGS sequence"/>
</dbReference>
<dbReference type="Gene3D" id="3.30.70.330">
    <property type="match status" value="1"/>
</dbReference>
<dbReference type="OMA" id="DHEANRC"/>
<keyword evidence="1 6" id="KW-0479">Metal-binding</keyword>
<protein>
    <recommendedName>
        <fullName evidence="18">C3H1-type domain-containing protein</fullName>
    </recommendedName>
</protein>